<dbReference type="InterPro" id="IPR006527">
    <property type="entry name" value="F-box-assoc_dom_typ1"/>
</dbReference>
<sequence>MVDFLGCKNNIKREIDVGSGGRNDHHIKIGGSCNGLVFFIFFIYVSRGSLFLWNPSIRKSRKLPNFRPRAKCKSPVLYGFGYDESCDDHKVFRITSDDGGRDEKSWLDVHSRNTNSWRTTEKFKDVEYNENVYFVRGKLHWKARMEGRIVSLDLTDDTYGEVEQPKYGKN</sequence>
<protein>
    <recommendedName>
        <fullName evidence="2">F-box associated beta-propeller type 1 domain-containing protein</fullName>
    </recommendedName>
</protein>
<evidence type="ECO:0000259" key="2">
    <source>
        <dbReference type="Pfam" id="PF07734"/>
    </source>
</evidence>
<accession>A0ABD2YJE4</accession>
<dbReference type="Proteomes" id="UP001630127">
    <property type="component" value="Unassembled WGS sequence"/>
</dbReference>
<dbReference type="InterPro" id="IPR050796">
    <property type="entry name" value="SCF_F-box_component"/>
</dbReference>
<keyword evidence="1" id="KW-1133">Transmembrane helix</keyword>
<dbReference type="PANTHER" id="PTHR31672:SF13">
    <property type="entry name" value="F-BOX PROTEIN CPR30-LIKE"/>
    <property type="match status" value="1"/>
</dbReference>
<keyword evidence="1" id="KW-0812">Transmembrane</keyword>
<dbReference type="InterPro" id="IPR017451">
    <property type="entry name" value="F-box-assoc_interact_dom"/>
</dbReference>
<evidence type="ECO:0000256" key="1">
    <source>
        <dbReference type="SAM" id="Phobius"/>
    </source>
</evidence>
<reference evidence="3 4" key="1">
    <citation type="submission" date="2024-11" db="EMBL/GenBank/DDBJ databases">
        <title>A near-complete genome assembly of Cinchona calisaya.</title>
        <authorList>
            <person name="Lian D.C."/>
            <person name="Zhao X.W."/>
            <person name="Wei L."/>
        </authorList>
    </citation>
    <scope>NUCLEOTIDE SEQUENCE [LARGE SCALE GENOMIC DNA]</scope>
    <source>
        <tissue evidence="3">Nenye</tissue>
    </source>
</reference>
<evidence type="ECO:0000313" key="3">
    <source>
        <dbReference type="EMBL" id="KAL3506569.1"/>
    </source>
</evidence>
<comment type="caution">
    <text evidence="3">The sequence shown here is derived from an EMBL/GenBank/DDBJ whole genome shotgun (WGS) entry which is preliminary data.</text>
</comment>
<keyword evidence="4" id="KW-1185">Reference proteome</keyword>
<feature type="transmembrane region" description="Helical" evidence="1">
    <location>
        <begin position="35"/>
        <end position="53"/>
    </location>
</feature>
<organism evidence="3 4">
    <name type="scientific">Cinchona calisaya</name>
    <dbReference type="NCBI Taxonomy" id="153742"/>
    <lineage>
        <taxon>Eukaryota</taxon>
        <taxon>Viridiplantae</taxon>
        <taxon>Streptophyta</taxon>
        <taxon>Embryophyta</taxon>
        <taxon>Tracheophyta</taxon>
        <taxon>Spermatophyta</taxon>
        <taxon>Magnoliopsida</taxon>
        <taxon>eudicotyledons</taxon>
        <taxon>Gunneridae</taxon>
        <taxon>Pentapetalae</taxon>
        <taxon>asterids</taxon>
        <taxon>lamiids</taxon>
        <taxon>Gentianales</taxon>
        <taxon>Rubiaceae</taxon>
        <taxon>Cinchonoideae</taxon>
        <taxon>Cinchoneae</taxon>
        <taxon>Cinchona</taxon>
    </lineage>
</organism>
<dbReference type="Pfam" id="PF07734">
    <property type="entry name" value="FBA_1"/>
    <property type="match status" value="1"/>
</dbReference>
<keyword evidence="1" id="KW-0472">Membrane</keyword>
<dbReference type="PANTHER" id="PTHR31672">
    <property type="entry name" value="BNACNNG10540D PROTEIN"/>
    <property type="match status" value="1"/>
</dbReference>
<proteinExistence type="predicted"/>
<dbReference type="NCBIfam" id="TIGR01640">
    <property type="entry name" value="F_box_assoc_1"/>
    <property type="match status" value="1"/>
</dbReference>
<name>A0ABD2YJE4_9GENT</name>
<evidence type="ECO:0000313" key="4">
    <source>
        <dbReference type="Proteomes" id="UP001630127"/>
    </source>
</evidence>
<dbReference type="AlphaFoldDB" id="A0ABD2YJE4"/>
<dbReference type="EMBL" id="JBJUIK010000013">
    <property type="protein sequence ID" value="KAL3506569.1"/>
    <property type="molecule type" value="Genomic_DNA"/>
</dbReference>
<gene>
    <name evidence="3" type="ORF">ACH5RR_031951</name>
</gene>
<feature type="domain" description="F-box associated beta-propeller type 1" evidence="2">
    <location>
        <begin position="24"/>
        <end position="165"/>
    </location>
</feature>